<evidence type="ECO:0000313" key="1">
    <source>
        <dbReference type="EMBL" id="WSC03042.1"/>
    </source>
</evidence>
<proteinExistence type="predicted"/>
<sequence>MVSDSRESGQAAPIYITMVAGLLFLALALFAVGQAGAKHSGAQSAADAAALAAAQESRDDFVSVDVLGNLLNPAFLDDIFNGKPMGTAVGCQAAERFADRNEAVLVTDERGEGCRAMGDRWGFEVHVRTKKPMGATILPGTADKKADAFATAVVEPRCTFKPAEDEETPPTDGEEPPPDGDNPEDTKPVSPGSLVCGGGTMWEIDPEHLDLLPDSADLFSVRLAQD</sequence>
<reference evidence="1" key="1">
    <citation type="submission" date="2022-10" db="EMBL/GenBank/DDBJ databases">
        <title>The complete genomes of actinobacterial strains from the NBC collection.</title>
        <authorList>
            <person name="Joergensen T.S."/>
            <person name="Alvarez Arevalo M."/>
            <person name="Sterndorff E.B."/>
            <person name="Faurdal D."/>
            <person name="Vuksanovic O."/>
            <person name="Mourched A.-S."/>
            <person name="Charusanti P."/>
            <person name="Shaw S."/>
            <person name="Blin K."/>
            <person name="Weber T."/>
        </authorList>
    </citation>
    <scope>NUCLEOTIDE SEQUENCE</scope>
    <source>
        <strain evidence="1">NBC 01771</strain>
    </source>
</reference>
<accession>A0ACD4ZYV3</accession>
<dbReference type="EMBL" id="CP109109">
    <property type="protein sequence ID" value="WSC03042.1"/>
    <property type="molecule type" value="Genomic_DNA"/>
</dbReference>
<name>A0ACD4ZYV3_9ACTN</name>
<dbReference type="Proteomes" id="UP001348369">
    <property type="component" value="Chromosome"/>
</dbReference>
<evidence type="ECO:0000313" key="2">
    <source>
        <dbReference type="Proteomes" id="UP001348369"/>
    </source>
</evidence>
<organism evidence="1 2">
    <name type="scientific">Streptomyces scopuliridis</name>
    <dbReference type="NCBI Taxonomy" id="452529"/>
    <lineage>
        <taxon>Bacteria</taxon>
        <taxon>Bacillati</taxon>
        <taxon>Actinomycetota</taxon>
        <taxon>Actinomycetes</taxon>
        <taxon>Kitasatosporales</taxon>
        <taxon>Streptomycetaceae</taxon>
        <taxon>Streptomyces</taxon>
    </lineage>
</organism>
<keyword evidence="2" id="KW-1185">Reference proteome</keyword>
<gene>
    <name evidence="1" type="ORF">OG835_13780</name>
</gene>
<protein>
    <submittedName>
        <fullName evidence="1">Pilus assembly protein TadG-related protein</fullName>
    </submittedName>
</protein>